<evidence type="ECO:0000313" key="2">
    <source>
        <dbReference type="Proteomes" id="UP000214684"/>
    </source>
</evidence>
<reference evidence="1 2" key="1">
    <citation type="submission" date="2016-11" db="EMBL/GenBank/DDBJ databases">
        <title>Whole genomes of Flavobacteriaceae.</title>
        <authorList>
            <person name="Stine C."/>
            <person name="Li C."/>
            <person name="Tadesse D."/>
        </authorList>
    </citation>
    <scope>NUCLEOTIDE SEQUENCE [LARGE SCALE GENOMIC DNA]</scope>
    <source>
        <strain evidence="1 2">DSM 24704</strain>
    </source>
</reference>
<dbReference type="SUPFAM" id="SSF48452">
    <property type="entry name" value="TPR-like"/>
    <property type="match status" value="1"/>
</dbReference>
<comment type="caution">
    <text evidence="1">The sequence shown here is derived from an EMBL/GenBank/DDBJ whole genome shotgun (WGS) entry which is preliminary data.</text>
</comment>
<keyword evidence="2" id="KW-1185">Reference proteome</keyword>
<gene>
    <name evidence="1" type="ORF">B0A64_09965</name>
</gene>
<dbReference type="RefSeq" id="WP_089479352.1">
    <property type="nucleotide sequence ID" value="NZ_MUGS01000014.1"/>
</dbReference>
<dbReference type="Gene3D" id="1.25.40.10">
    <property type="entry name" value="Tetratricopeptide repeat domain"/>
    <property type="match status" value="1"/>
</dbReference>
<proteinExistence type="predicted"/>
<organism evidence="1 2">
    <name type="scientific">Flavobacterium araucananum</name>
    <dbReference type="NCBI Taxonomy" id="946678"/>
    <lineage>
        <taxon>Bacteria</taxon>
        <taxon>Pseudomonadati</taxon>
        <taxon>Bacteroidota</taxon>
        <taxon>Flavobacteriia</taxon>
        <taxon>Flavobacteriales</taxon>
        <taxon>Flavobacteriaceae</taxon>
        <taxon>Flavobacterium</taxon>
    </lineage>
</organism>
<accession>A0A227PB40</accession>
<evidence type="ECO:0008006" key="3">
    <source>
        <dbReference type="Google" id="ProtNLM"/>
    </source>
</evidence>
<dbReference type="EMBL" id="MUGS01000014">
    <property type="protein sequence ID" value="OXG07127.1"/>
    <property type="molecule type" value="Genomic_DNA"/>
</dbReference>
<dbReference type="Proteomes" id="UP000214684">
    <property type="component" value="Unassembled WGS sequence"/>
</dbReference>
<dbReference type="InterPro" id="IPR011990">
    <property type="entry name" value="TPR-like_helical_dom_sf"/>
</dbReference>
<evidence type="ECO:0000313" key="1">
    <source>
        <dbReference type="EMBL" id="OXG07127.1"/>
    </source>
</evidence>
<dbReference type="AlphaFoldDB" id="A0A227PB40"/>
<name>A0A227PB40_9FLAO</name>
<protein>
    <recommendedName>
        <fullName evidence="3">Tetratricopeptide repeat protein</fullName>
    </recommendedName>
</protein>
<sequence>MDQNDLHKKIQNIEKISRAHFKKEEIREAILTYKELQFLCPKDEKYYSTYLRFFKEEEIVIAEFLQESFTEILETCERAIKNLTADEVPFFYKRKLETYIELIDGSFGSWYTKNKDLTDQFIGEMLQKYPENISVLKRLHRLYDVLGRDDEAATLLDKMYKMTNGNDFRVMILKIGALKNTQNTEEAIEILETYVEKYKDGANNLKNIYTQLIALYKKINNHAKANYYDTLLDNID</sequence>